<keyword evidence="3" id="KW-1185">Reference proteome</keyword>
<dbReference type="EMBL" id="NIRR01000063">
    <property type="protein sequence ID" value="OWP61464.1"/>
    <property type="molecule type" value="Genomic_DNA"/>
</dbReference>
<feature type="signal peptide" evidence="1">
    <location>
        <begin position="1"/>
        <end position="19"/>
    </location>
</feature>
<keyword evidence="1" id="KW-0732">Signal</keyword>
<dbReference type="OrthoDB" id="1368310at2"/>
<protein>
    <submittedName>
        <fullName evidence="2">Uncharacterized protein</fullName>
    </submittedName>
</protein>
<proteinExistence type="predicted"/>
<evidence type="ECO:0000256" key="1">
    <source>
        <dbReference type="SAM" id="SignalP"/>
    </source>
</evidence>
<name>A0A246FG25_9BACT</name>
<accession>A0A246FG25</accession>
<dbReference type="RefSeq" id="WP_088466083.1">
    <property type="nucleotide sequence ID" value="NZ_NIRR01000063.1"/>
</dbReference>
<organism evidence="2 3">
    <name type="scientific">Hymenobacter amundsenii</name>
    <dbReference type="NCBI Taxonomy" id="2006685"/>
    <lineage>
        <taxon>Bacteria</taxon>
        <taxon>Pseudomonadati</taxon>
        <taxon>Bacteroidota</taxon>
        <taxon>Cytophagia</taxon>
        <taxon>Cytophagales</taxon>
        <taxon>Hymenobacteraceae</taxon>
        <taxon>Hymenobacter</taxon>
    </lineage>
</organism>
<dbReference type="PROSITE" id="PS51257">
    <property type="entry name" value="PROKAR_LIPOPROTEIN"/>
    <property type="match status" value="1"/>
</dbReference>
<dbReference type="Proteomes" id="UP000197277">
    <property type="component" value="Unassembled WGS sequence"/>
</dbReference>
<sequence length="124" mass="13941">MSTRLQVLLAGLALAGLTACDPALRMVFHNQTQQPVSFKTIYSRPGLPDTTSQRLLLPGRTTMYFGIGGWSDSATFQIARRFKSWEVARANDTLRLSDSKALYQFLRNCPHKGFIQSTLLVEFE</sequence>
<gene>
    <name evidence="2" type="ORF">CDA63_19250</name>
</gene>
<evidence type="ECO:0000313" key="3">
    <source>
        <dbReference type="Proteomes" id="UP000197277"/>
    </source>
</evidence>
<feature type="chain" id="PRO_5012150953" evidence="1">
    <location>
        <begin position="20"/>
        <end position="124"/>
    </location>
</feature>
<evidence type="ECO:0000313" key="2">
    <source>
        <dbReference type="EMBL" id="OWP61464.1"/>
    </source>
</evidence>
<dbReference type="AlphaFoldDB" id="A0A246FG25"/>
<reference evidence="2 3" key="1">
    <citation type="submission" date="2017-06" db="EMBL/GenBank/DDBJ databases">
        <title>Hymenobacter amundsenii sp. nov. isolated from regoliths in Antarctica.</title>
        <authorList>
            <person name="Sedlacek I."/>
            <person name="Kralova S."/>
            <person name="Pantucek R."/>
            <person name="Svec P."/>
            <person name="Holochova P."/>
            <person name="Stankova E."/>
            <person name="Vrbovska V."/>
            <person name="Busse H.-J."/>
        </authorList>
    </citation>
    <scope>NUCLEOTIDE SEQUENCE [LARGE SCALE GENOMIC DNA]</scope>
    <source>
        <strain evidence="2 3">CCM 8682</strain>
    </source>
</reference>
<comment type="caution">
    <text evidence="2">The sequence shown here is derived from an EMBL/GenBank/DDBJ whole genome shotgun (WGS) entry which is preliminary data.</text>
</comment>